<protein>
    <recommendedName>
        <fullName evidence="4">Transposase</fullName>
    </recommendedName>
</protein>
<keyword evidence="1" id="KW-0812">Transmembrane</keyword>
<dbReference type="EMBL" id="BOVJ01000122">
    <property type="protein sequence ID" value="GIQ65116.1"/>
    <property type="molecule type" value="Genomic_DNA"/>
</dbReference>
<comment type="caution">
    <text evidence="2">The sequence shown here is derived from an EMBL/GenBank/DDBJ whole genome shotgun (WGS) entry which is preliminary data.</text>
</comment>
<evidence type="ECO:0000313" key="3">
    <source>
        <dbReference type="Proteomes" id="UP000680304"/>
    </source>
</evidence>
<keyword evidence="3" id="KW-1185">Reference proteome</keyword>
<proteinExistence type="predicted"/>
<keyword evidence="1" id="KW-0472">Membrane</keyword>
<evidence type="ECO:0000256" key="1">
    <source>
        <dbReference type="SAM" id="Phobius"/>
    </source>
</evidence>
<feature type="transmembrane region" description="Helical" evidence="1">
    <location>
        <begin position="29"/>
        <end position="49"/>
    </location>
</feature>
<gene>
    <name evidence="2" type="ORF">PACILC2_36840</name>
</gene>
<feature type="transmembrane region" description="Helical" evidence="1">
    <location>
        <begin position="55"/>
        <end position="74"/>
    </location>
</feature>
<dbReference type="Proteomes" id="UP000680304">
    <property type="component" value="Unassembled WGS sequence"/>
</dbReference>
<evidence type="ECO:0000313" key="2">
    <source>
        <dbReference type="EMBL" id="GIQ65116.1"/>
    </source>
</evidence>
<evidence type="ECO:0008006" key="4">
    <source>
        <dbReference type="Google" id="ProtNLM"/>
    </source>
</evidence>
<reference evidence="2 3" key="1">
    <citation type="submission" date="2021-04" db="EMBL/GenBank/DDBJ databases">
        <title>Draft genome sequence of Paenibacillus cisolokensis, LC2-13A.</title>
        <authorList>
            <person name="Uke A."/>
            <person name="Chhe C."/>
            <person name="Baramee S."/>
            <person name="Kosugi A."/>
        </authorList>
    </citation>
    <scope>NUCLEOTIDE SEQUENCE [LARGE SCALE GENOMIC DNA]</scope>
    <source>
        <strain evidence="2 3">LC2-13A</strain>
    </source>
</reference>
<sequence length="175" mass="20968">MRQPLSEQERATIYQYKLIAKKQFRKESIWSYLAIPVLILIFQSVLYGWTGLVSWLLGAVFVQLIQLTIALLTFKRTDDSSRRWIWRIQPPWIGLQPRLECEFATFRKLHRHLLWLGLCVIAISYPWANDPLLLSLICWHLWVLAPRILLTFLFRKHRPDGVIRLQQEEIAFYHR</sequence>
<name>A0ABQ4NB59_9BACL</name>
<organism evidence="2 3">
    <name type="scientific">Paenibacillus cisolokensis</name>
    <dbReference type="NCBI Taxonomy" id="1658519"/>
    <lineage>
        <taxon>Bacteria</taxon>
        <taxon>Bacillati</taxon>
        <taxon>Bacillota</taxon>
        <taxon>Bacilli</taxon>
        <taxon>Bacillales</taxon>
        <taxon>Paenibacillaceae</taxon>
        <taxon>Paenibacillus</taxon>
    </lineage>
</organism>
<feature type="transmembrane region" description="Helical" evidence="1">
    <location>
        <begin position="134"/>
        <end position="154"/>
    </location>
</feature>
<accession>A0ABQ4NB59</accession>
<keyword evidence="1" id="KW-1133">Transmembrane helix</keyword>
<feature type="transmembrane region" description="Helical" evidence="1">
    <location>
        <begin position="112"/>
        <end position="128"/>
    </location>
</feature>